<evidence type="ECO:0000313" key="3">
    <source>
        <dbReference type="EMBL" id="GLZ77949.1"/>
    </source>
</evidence>
<dbReference type="PANTHER" id="PTHR22674:SF6">
    <property type="entry name" value="NTPASE KAP FAMILY P-LOOP DOMAIN-CONTAINING PROTEIN 1"/>
    <property type="match status" value="1"/>
</dbReference>
<dbReference type="SUPFAM" id="SSF52540">
    <property type="entry name" value="P-loop containing nucleoside triphosphate hydrolases"/>
    <property type="match status" value="1"/>
</dbReference>
<dbReference type="InterPro" id="IPR003593">
    <property type="entry name" value="AAA+_ATPase"/>
</dbReference>
<proteinExistence type="predicted"/>
<dbReference type="PANTHER" id="PTHR22674">
    <property type="entry name" value="NTPASE, KAP FAMILY P-LOOP DOMAIN-CONTAINING 1"/>
    <property type="match status" value="1"/>
</dbReference>
<reference evidence="3" key="1">
    <citation type="submission" date="2023-03" db="EMBL/GenBank/DDBJ databases">
        <title>Actinorhabdospora filicis NBRC 111898.</title>
        <authorList>
            <person name="Ichikawa N."/>
            <person name="Sato H."/>
            <person name="Tonouchi N."/>
        </authorList>
    </citation>
    <scope>NUCLEOTIDE SEQUENCE</scope>
    <source>
        <strain evidence="3">NBRC 111898</strain>
    </source>
</reference>
<feature type="region of interest" description="Disordered" evidence="1">
    <location>
        <begin position="411"/>
        <end position="461"/>
    </location>
</feature>
<gene>
    <name evidence="3" type="ORF">Afil01_27560</name>
</gene>
<feature type="compositionally biased region" description="Low complexity" evidence="1">
    <location>
        <begin position="414"/>
        <end position="430"/>
    </location>
</feature>
<feature type="domain" description="AAA+ ATPase" evidence="2">
    <location>
        <begin position="38"/>
        <end position="251"/>
    </location>
</feature>
<dbReference type="Proteomes" id="UP001165079">
    <property type="component" value="Unassembled WGS sequence"/>
</dbReference>
<dbReference type="SMART" id="SM00382">
    <property type="entry name" value="AAA"/>
    <property type="match status" value="1"/>
</dbReference>
<accession>A0A9W6SLI9</accession>
<dbReference type="InterPro" id="IPR011646">
    <property type="entry name" value="KAP_P-loop"/>
</dbReference>
<dbReference type="AlphaFoldDB" id="A0A9W6SLI9"/>
<dbReference type="Gene3D" id="3.40.50.300">
    <property type="entry name" value="P-loop containing nucleotide triphosphate hydrolases"/>
    <property type="match status" value="1"/>
</dbReference>
<comment type="caution">
    <text evidence="3">The sequence shown here is derived from an EMBL/GenBank/DDBJ whole genome shotgun (WGS) entry which is preliminary data.</text>
</comment>
<keyword evidence="4" id="KW-1185">Reference proteome</keyword>
<dbReference type="EMBL" id="BSTX01000002">
    <property type="protein sequence ID" value="GLZ77949.1"/>
    <property type="molecule type" value="Genomic_DNA"/>
</dbReference>
<dbReference type="InterPro" id="IPR027417">
    <property type="entry name" value="P-loop_NTPase"/>
</dbReference>
<evidence type="ECO:0000313" key="4">
    <source>
        <dbReference type="Proteomes" id="UP001165079"/>
    </source>
</evidence>
<sequence>MTEPNLALWSDDPARVDLLSFDAVAKTVADALLDEALDPVALGLSGSWGSGKTTVLGLVAEELEQRGTPSSKVLIIQTDPWRYDPATGAKESLIAEVLGALADEVDRSETKTDKAKKLLGRLVKRIDWAKAIKLAATSSLTLQIPSFDKLVELVKPKAGDEDSVRGLDAFRDEFAELMQSDDLKHVQAVVVLVDDLDRCLPATVVESLEAMRLFLAVPKMSFVIAADEERVADAIRTRFATTRRSDESDLDQHDPATLYLHKIVQTTIPLPALSHFDTQAYLLLLQLQATAAAEHLSALIDRCVQIRRDGGTVDDIGAIDGLAMEDELAFASRLTPLLYEKLSGNPRYIKRFLNDLRVRQSVASRRGITLDPSVVAKLMTLEALMKPEFKLLLGWFAKGEMRNQLDRLEDEAGRPAPTDTAPDADPPTNSDDTDNGDSTARPRRGGRRTLEPPTAATTSGQFTQAMVRWAKLVPPLRGLDLSPYLTLAAGFAGVTLIDESLPERLRDIAANLLSDSKRESASVTDGELEKLGAGDTADLLRHIGRTLRDQPSKQKAGVNAIFRILHCQPEADSDARDALLMLPPSEITIATPMQFKSDEPAKIWSVLTTWKEKVREGAVKRAIESKIKQRGGS</sequence>
<evidence type="ECO:0000256" key="1">
    <source>
        <dbReference type="SAM" id="MobiDB-lite"/>
    </source>
</evidence>
<protein>
    <recommendedName>
        <fullName evidence="2">AAA+ ATPase domain-containing protein</fullName>
    </recommendedName>
</protein>
<name>A0A9W6SLI9_9ACTN</name>
<dbReference type="Pfam" id="PF07693">
    <property type="entry name" value="KAP_NTPase"/>
    <property type="match status" value="1"/>
</dbReference>
<organism evidence="3 4">
    <name type="scientific">Actinorhabdospora filicis</name>
    <dbReference type="NCBI Taxonomy" id="1785913"/>
    <lineage>
        <taxon>Bacteria</taxon>
        <taxon>Bacillati</taxon>
        <taxon>Actinomycetota</taxon>
        <taxon>Actinomycetes</taxon>
        <taxon>Micromonosporales</taxon>
        <taxon>Micromonosporaceae</taxon>
        <taxon>Actinorhabdospora</taxon>
    </lineage>
</organism>
<dbReference type="RefSeq" id="WP_285663128.1">
    <property type="nucleotide sequence ID" value="NZ_BSTX01000002.1"/>
</dbReference>
<evidence type="ECO:0000259" key="2">
    <source>
        <dbReference type="SMART" id="SM00382"/>
    </source>
</evidence>
<dbReference type="InterPro" id="IPR052754">
    <property type="entry name" value="NTPase_KAP_P-loop"/>
</dbReference>